<keyword evidence="3" id="KW-0012">Acyltransferase</keyword>
<sequence length="243" mass="26697">MAMMNVEIISKEIIKPSSPTPHHLRTHKLSFLDQFPPTTYIPIILFLSPIMPMTTLIIMSKNLIPLKSPSYKPSTVSTLGLELSKKTTQLTATMRGSSFMKLELRVFDKSSVAALKENTSSTSILAVSVFIWKRLMAISKSKPSPARVHVAIHAVNLRPRMVPPMPTHSFGNLWYFAAAVVSPHDQLDGGDDHDSNRTLAMKLSNAIKGIDGDYVKKQQSDAISDSLTNEAGGDGLEGWRGVI</sequence>
<dbReference type="OrthoDB" id="1932220at2759"/>
<gene>
    <name evidence="4" type="ORF">FH972_018883</name>
</gene>
<dbReference type="Gene3D" id="3.30.559.10">
    <property type="entry name" value="Chloramphenicol acetyltransferase-like domain"/>
    <property type="match status" value="2"/>
</dbReference>
<reference evidence="4 5" key="1">
    <citation type="submission" date="2019-06" db="EMBL/GenBank/DDBJ databases">
        <title>A chromosomal-level reference genome of Carpinus fangiana (Coryloideae, Betulaceae).</title>
        <authorList>
            <person name="Yang X."/>
            <person name="Wang Z."/>
            <person name="Zhang L."/>
            <person name="Hao G."/>
            <person name="Liu J."/>
            <person name="Yang Y."/>
        </authorList>
    </citation>
    <scope>NUCLEOTIDE SEQUENCE [LARGE SCALE GENOMIC DNA]</scope>
    <source>
        <strain evidence="4">Cfa_2016G</strain>
        <tissue evidence="4">Leaf</tissue>
    </source>
</reference>
<evidence type="ECO:0000256" key="3">
    <source>
        <dbReference type="ARBA" id="ARBA00023315"/>
    </source>
</evidence>
<dbReference type="Proteomes" id="UP000327013">
    <property type="component" value="Chromosome 8"/>
</dbReference>
<accession>A0A5N6RRR8</accession>
<dbReference type="InterPro" id="IPR023213">
    <property type="entry name" value="CAT-like_dom_sf"/>
</dbReference>
<keyword evidence="5" id="KW-1185">Reference proteome</keyword>
<dbReference type="EMBL" id="CM017328">
    <property type="protein sequence ID" value="KAE8123970.1"/>
    <property type="molecule type" value="Genomic_DNA"/>
</dbReference>
<comment type="similarity">
    <text evidence="1">Belongs to the plant acyltransferase family.</text>
</comment>
<dbReference type="Pfam" id="PF02458">
    <property type="entry name" value="Transferase"/>
    <property type="match status" value="2"/>
</dbReference>
<keyword evidence="2" id="KW-0808">Transferase</keyword>
<evidence type="ECO:0000256" key="1">
    <source>
        <dbReference type="ARBA" id="ARBA00009861"/>
    </source>
</evidence>
<proteinExistence type="inferred from homology"/>
<evidence type="ECO:0000313" key="4">
    <source>
        <dbReference type="EMBL" id="KAE8123970.1"/>
    </source>
</evidence>
<dbReference type="PANTHER" id="PTHR31623:SF25">
    <property type="entry name" value="VINORINE SYNTHASE-LIKE"/>
    <property type="match status" value="1"/>
</dbReference>
<name>A0A5N6RRR8_9ROSI</name>
<dbReference type="PANTHER" id="PTHR31623">
    <property type="entry name" value="F21J9.9"/>
    <property type="match status" value="1"/>
</dbReference>
<protein>
    <submittedName>
        <fullName evidence="4">Uncharacterized protein</fullName>
    </submittedName>
</protein>
<evidence type="ECO:0000313" key="5">
    <source>
        <dbReference type="Proteomes" id="UP000327013"/>
    </source>
</evidence>
<dbReference type="GO" id="GO:0016746">
    <property type="term" value="F:acyltransferase activity"/>
    <property type="evidence" value="ECO:0007669"/>
    <property type="project" value="UniProtKB-KW"/>
</dbReference>
<organism evidence="4 5">
    <name type="scientific">Carpinus fangiana</name>
    <dbReference type="NCBI Taxonomy" id="176857"/>
    <lineage>
        <taxon>Eukaryota</taxon>
        <taxon>Viridiplantae</taxon>
        <taxon>Streptophyta</taxon>
        <taxon>Embryophyta</taxon>
        <taxon>Tracheophyta</taxon>
        <taxon>Spermatophyta</taxon>
        <taxon>Magnoliopsida</taxon>
        <taxon>eudicotyledons</taxon>
        <taxon>Gunneridae</taxon>
        <taxon>Pentapetalae</taxon>
        <taxon>rosids</taxon>
        <taxon>fabids</taxon>
        <taxon>Fagales</taxon>
        <taxon>Betulaceae</taxon>
        <taxon>Carpinus</taxon>
    </lineage>
</organism>
<evidence type="ECO:0000256" key="2">
    <source>
        <dbReference type="ARBA" id="ARBA00022679"/>
    </source>
</evidence>
<dbReference type="AlphaFoldDB" id="A0A5N6RRR8"/>